<dbReference type="EMBL" id="MU001749">
    <property type="protein sequence ID" value="KAF2800307.1"/>
    <property type="molecule type" value="Genomic_DNA"/>
</dbReference>
<evidence type="ECO:0000256" key="1">
    <source>
        <dbReference type="SAM" id="Phobius"/>
    </source>
</evidence>
<evidence type="ECO:0000313" key="3">
    <source>
        <dbReference type="Proteomes" id="UP000799757"/>
    </source>
</evidence>
<organism evidence="2 3">
    <name type="scientific">Melanomma pulvis-pyrius CBS 109.77</name>
    <dbReference type="NCBI Taxonomy" id="1314802"/>
    <lineage>
        <taxon>Eukaryota</taxon>
        <taxon>Fungi</taxon>
        <taxon>Dikarya</taxon>
        <taxon>Ascomycota</taxon>
        <taxon>Pezizomycotina</taxon>
        <taxon>Dothideomycetes</taxon>
        <taxon>Pleosporomycetidae</taxon>
        <taxon>Pleosporales</taxon>
        <taxon>Melanommataceae</taxon>
        <taxon>Melanomma</taxon>
    </lineage>
</organism>
<feature type="transmembrane region" description="Helical" evidence="1">
    <location>
        <begin position="39"/>
        <end position="58"/>
    </location>
</feature>
<name>A0A6A6XXH8_9PLEO</name>
<keyword evidence="3" id="KW-1185">Reference proteome</keyword>
<keyword evidence="1" id="KW-0472">Membrane</keyword>
<accession>A0A6A6XXH8</accession>
<reference evidence="2" key="1">
    <citation type="journal article" date="2020" name="Stud. Mycol.">
        <title>101 Dothideomycetes genomes: a test case for predicting lifestyles and emergence of pathogens.</title>
        <authorList>
            <person name="Haridas S."/>
            <person name="Albert R."/>
            <person name="Binder M."/>
            <person name="Bloem J."/>
            <person name="Labutti K."/>
            <person name="Salamov A."/>
            <person name="Andreopoulos B."/>
            <person name="Baker S."/>
            <person name="Barry K."/>
            <person name="Bills G."/>
            <person name="Bluhm B."/>
            <person name="Cannon C."/>
            <person name="Castanera R."/>
            <person name="Culley D."/>
            <person name="Daum C."/>
            <person name="Ezra D."/>
            <person name="Gonzalez J."/>
            <person name="Henrissat B."/>
            <person name="Kuo A."/>
            <person name="Liang C."/>
            <person name="Lipzen A."/>
            <person name="Lutzoni F."/>
            <person name="Magnuson J."/>
            <person name="Mondo S."/>
            <person name="Nolan M."/>
            <person name="Ohm R."/>
            <person name="Pangilinan J."/>
            <person name="Park H.-J."/>
            <person name="Ramirez L."/>
            <person name="Alfaro M."/>
            <person name="Sun H."/>
            <person name="Tritt A."/>
            <person name="Yoshinaga Y."/>
            <person name="Zwiers L.-H."/>
            <person name="Turgeon B."/>
            <person name="Goodwin S."/>
            <person name="Spatafora J."/>
            <person name="Crous P."/>
            <person name="Grigoriev I."/>
        </authorList>
    </citation>
    <scope>NUCLEOTIDE SEQUENCE</scope>
    <source>
        <strain evidence="2">CBS 109.77</strain>
    </source>
</reference>
<proteinExistence type="predicted"/>
<feature type="transmembrane region" description="Helical" evidence="1">
    <location>
        <begin position="14"/>
        <end position="32"/>
    </location>
</feature>
<dbReference type="AlphaFoldDB" id="A0A6A6XXH8"/>
<keyword evidence="1" id="KW-1133">Transmembrane helix</keyword>
<keyword evidence="1" id="KW-0812">Transmembrane</keyword>
<dbReference type="Proteomes" id="UP000799757">
    <property type="component" value="Unassembled WGS sequence"/>
</dbReference>
<gene>
    <name evidence="2" type="ORF">K505DRAFT_12020</name>
</gene>
<protein>
    <submittedName>
        <fullName evidence="2">Uncharacterized protein</fullName>
    </submittedName>
</protein>
<sequence length="123" mass="13635">MGCFQGHEWALSDWFGIFVPMGCTICTVFLAGETWASRLRLFTTLGYLFCVLGAFHSWPFSNLGTPGCQFSAIQSLLGSRHETLSSPTTTTPHFFSNQHKHIKTTEKKNKMLVLAEGQGCISV</sequence>
<evidence type="ECO:0000313" key="2">
    <source>
        <dbReference type="EMBL" id="KAF2800307.1"/>
    </source>
</evidence>